<accession>A0ABP7C569</accession>
<dbReference type="PRINTS" id="PR00455">
    <property type="entry name" value="HTHTETR"/>
</dbReference>
<dbReference type="EMBL" id="BAABEO010000009">
    <property type="protein sequence ID" value="GAA3677762.1"/>
    <property type="molecule type" value="Genomic_DNA"/>
</dbReference>
<dbReference type="InterPro" id="IPR041347">
    <property type="entry name" value="MftR_C"/>
</dbReference>
<feature type="domain" description="HTH tetR-type" evidence="5">
    <location>
        <begin position="22"/>
        <end position="82"/>
    </location>
</feature>
<keyword evidence="1" id="KW-0805">Transcription regulation</keyword>
<dbReference type="PROSITE" id="PS50977">
    <property type="entry name" value="HTH_TETR_2"/>
    <property type="match status" value="1"/>
</dbReference>
<dbReference type="InterPro" id="IPR009057">
    <property type="entry name" value="Homeodomain-like_sf"/>
</dbReference>
<dbReference type="InterPro" id="IPR050109">
    <property type="entry name" value="HTH-type_TetR-like_transc_reg"/>
</dbReference>
<proteinExistence type="predicted"/>
<dbReference type="Proteomes" id="UP001500752">
    <property type="component" value="Unassembled WGS sequence"/>
</dbReference>
<dbReference type="Pfam" id="PF00440">
    <property type="entry name" value="TetR_N"/>
    <property type="match status" value="1"/>
</dbReference>
<gene>
    <name evidence="6" type="ORF">GCM10023081_15030</name>
</gene>
<keyword evidence="3" id="KW-0804">Transcription</keyword>
<reference evidence="7" key="1">
    <citation type="journal article" date="2019" name="Int. J. Syst. Evol. Microbiol.">
        <title>The Global Catalogue of Microorganisms (GCM) 10K type strain sequencing project: providing services to taxonomists for standard genome sequencing and annotation.</title>
        <authorList>
            <consortium name="The Broad Institute Genomics Platform"/>
            <consortium name="The Broad Institute Genome Sequencing Center for Infectious Disease"/>
            <person name="Wu L."/>
            <person name="Ma J."/>
        </authorList>
    </citation>
    <scope>NUCLEOTIDE SEQUENCE [LARGE SCALE GENOMIC DNA]</scope>
    <source>
        <strain evidence="7">JCM 30742</strain>
    </source>
</reference>
<dbReference type="PANTHER" id="PTHR30055:SF234">
    <property type="entry name" value="HTH-TYPE TRANSCRIPTIONAL REGULATOR BETI"/>
    <property type="match status" value="1"/>
</dbReference>
<evidence type="ECO:0000256" key="3">
    <source>
        <dbReference type="ARBA" id="ARBA00023163"/>
    </source>
</evidence>
<sequence length="229" mass="24301">MQPMAETSIPAPEAGRRARKKQQTMALIAGTALQLFLEHGFDGVTVAQIAAAADVSEQTVFNHFRTKEDLVFRGLEAFEAGLLAAIRERGPGESVLAAFGRFLRGGRGLLHEGGEEAREQLAGVARLIAESPALQRREELVFATHAAALAGLLAEETGTEEGDVVPWVAANAMMGVHRSLVAATRRGILQGMDLPRLARETDSQAERALNLLADGLGSYALKAGPEPGV</sequence>
<dbReference type="Gene3D" id="1.10.357.10">
    <property type="entry name" value="Tetracycline Repressor, domain 2"/>
    <property type="match status" value="1"/>
</dbReference>
<name>A0ABP7C569_9MICC</name>
<evidence type="ECO:0000259" key="5">
    <source>
        <dbReference type="PROSITE" id="PS50977"/>
    </source>
</evidence>
<dbReference type="SUPFAM" id="SSF46689">
    <property type="entry name" value="Homeodomain-like"/>
    <property type="match status" value="1"/>
</dbReference>
<protein>
    <submittedName>
        <fullName evidence="6">TetR/AcrR family transcriptional regulator</fullName>
    </submittedName>
</protein>
<dbReference type="InterPro" id="IPR001647">
    <property type="entry name" value="HTH_TetR"/>
</dbReference>
<evidence type="ECO:0000256" key="2">
    <source>
        <dbReference type="ARBA" id="ARBA00023125"/>
    </source>
</evidence>
<dbReference type="Gene3D" id="1.10.10.60">
    <property type="entry name" value="Homeodomain-like"/>
    <property type="match status" value="1"/>
</dbReference>
<dbReference type="PANTHER" id="PTHR30055">
    <property type="entry name" value="HTH-TYPE TRANSCRIPTIONAL REGULATOR RUTR"/>
    <property type="match status" value="1"/>
</dbReference>
<evidence type="ECO:0000313" key="7">
    <source>
        <dbReference type="Proteomes" id="UP001500752"/>
    </source>
</evidence>
<keyword evidence="2 4" id="KW-0238">DNA-binding</keyword>
<feature type="DNA-binding region" description="H-T-H motif" evidence="4">
    <location>
        <begin position="45"/>
        <end position="64"/>
    </location>
</feature>
<evidence type="ECO:0000256" key="1">
    <source>
        <dbReference type="ARBA" id="ARBA00023015"/>
    </source>
</evidence>
<evidence type="ECO:0000256" key="4">
    <source>
        <dbReference type="PROSITE-ProRule" id="PRU00335"/>
    </source>
</evidence>
<dbReference type="Pfam" id="PF17754">
    <property type="entry name" value="TetR_C_14"/>
    <property type="match status" value="1"/>
</dbReference>
<keyword evidence="7" id="KW-1185">Reference proteome</keyword>
<comment type="caution">
    <text evidence="6">The sequence shown here is derived from an EMBL/GenBank/DDBJ whole genome shotgun (WGS) entry which is preliminary data.</text>
</comment>
<organism evidence="6 7">
    <name type="scientific">Arthrobacter ginkgonis</name>
    <dbReference type="NCBI Taxonomy" id="1630594"/>
    <lineage>
        <taxon>Bacteria</taxon>
        <taxon>Bacillati</taxon>
        <taxon>Actinomycetota</taxon>
        <taxon>Actinomycetes</taxon>
        <taxon>Micrococcales</taxon>
        <taxon>Micrococcaceae</taxon>
        <taxon>Arthrobacter</taxon>
    </lineage>
</organism>
<evidence type="ECO:0000313" key="6">
    <source>
        <dbReference type="EMBL" id="GAA3677762.1"/>
    </source>
</evidence>